<gene>
    <name evidence="5" type="ORF">UCRPC4_g05974</name>
</gene>
<keyword evidence="3" id="KW-0687">Ribonucleoprotein</keyword>
<dbReference type="PRINTS" id="PR00063">
    <property type="entry name" value="RIBOSOMALL27"/>
</dbReference>
<name>A0A0G2FWQ4_PHACM</name>
<dbReference type="SUPFAM" id="SSF110324">
    <property type="entry name" value="Ribosomal L27 protein-like"/>
    <property type="match status" value="1"/>
</dbReference>
<dbReference type="PANTHER" id="PTHR15893:SF0">
    <property type="entry name" value="LARGE RIBOSOMAL SUBUNIT PROTEIN BL27M"/>
    <property type="match status" value="1"/>
</dbReference>
<evidence type="ECO:0000256" key="4">
    <source>
        <dbReference type="ARBA" id="ARBA00035267"/>
    </source>
</evidence>
<dbReference type="PANTHER" id="PTHR15893">
    <property type="entry name" value="RIBOSOMAL PROTEIN L27"/>
    <property type="match status" value="1"/>
</dbReference>
<organism evidence="5 6">
    <name type="scientific">Phaeomoniella chlamydospora</name>
    <name type="common">Phaeoacremonium chlamydosporum</name>
    <dbReference type="NCBI Taxonomy" id="158046"/>
    <lineage>
        <taxon>Eukaryota</taxon>
        <taxon>Fungi</taxon>
        <taxon>Dikarya</taxon>
        <taxon>Ascomycota</taxon>
        <taxon>Pezizomycotina</taxon>
        <taxon>Eurotiomycetes</taxon>
        <taxon>Chaetothyriomycetidae</taxon>
        <taxon>Phaeomoniellales</taxon>
        <taxon>Phaeomoniellaceae</taxon>
        <taxon>Phaeomoniella</taxon>
    </lineage>
</organism>
<comment type="caution">
    <text evidence="5">The sequence shown here is derived from an EMBL/GenBank/DDBJ whole genome shotgun (WGS) entry which is preliminary data.</text>
</comment>
<proteinExistence type="inferred from homology"/>
<reference evidence="5 6" key="2">
    <citation type="submission" date="2015-05" db="EMBL/GenBank/DDBJ databases">
        <authorList>
            <person name="Morales-Cruz A."/>
            <person name="Amrine K.C."/>
            <person name="Cantu D."/>
        </authorList>
    </citation>
    <scope>NUCLEOTIDE SEQUENCE [LARGE SCALE GENOMIC DNA]</scope>
    <source>
        <strain evidence="5">UCRPC4</strain>
    </source>
</reference>
<dbReference type="InterPro" id="IPR001684">
    <property type="entry name" value="Ribosomal_bL27"/>
</dbReference>
<dbReference type="Gene3D" id="2.40.50.100">
    <property type="match status" value="1"/>
</dbReference>
<dbReference type="Proteomes" id="UP000053317">
    <property type="component" value="Unassembled WGS sequence"/>
</dbReference>
<sequence>MRTTQLKDGQMDQKTLQVDDWVQKRLHQSTKWHPGENVGIGRDHTIYATETGYVRYYRDPDRHPKRRYIGVALEREGPESALPTPKNAATRRRLNMLAVPRQKAAKEGDLSFTATITDSLSSAETSEAPSTSQNTRSRYMYREANWEIGRAAERKGITKNQLGSNLRDGDQGAGGNIIWDRRWDCKMSYKNLECMNYHWPLYSTAKEAAFILGVSC</sequence>
<comment type="similarity">
    <text evidence="1">Belongs to the bacterial ribosomal protein bL27 family.</text>
</comment>
<evidence type="ECO:0000256" key="3">
    <source>
        <dbReference type="ARBA" id="ARBA00023274"/>
    </source>
</evidence>
<evidence type="ECO:0000313" key="5">
    <source>
        <dbReference type="EMBL" id="KKY16248.1"/>
    </source>
</evidence>
<reference evidence="5 6" key="1">
    <citation type="submission" date="2015-05" db="EMBL/GenBank/DDBJ databases">
        <title>Distinctive expansion of gene families associated with plant cell wall degradation and secondary metabolism in the genomes of grapevine trunk pathogens.</title>
        <authorList>
            <person name="Lawrence D.P."/>
            <person name="Travadon R."/>
            <person name="Rolshausen P.E."/>
            <person name="Baumgartner K."/>
        </authorList>
    </citation>
    <scope>NUCLEOTIDE SEQUENCE [LARGE SCALE GENOMIC DNA]</scope>
    <source>
        <strain evidence="5">UCRPC4</strain>
    </source>
</reference>
<evidence type="ECO:0000256" key="1">
    <source>
        <dbReference type="ARBA" id="ARBA00010797"/>
    </source>
</evidence>
<evidence type="ECO:0000256" key="2">
    <source>
        <dbReference type="ARBA" id="ARBA00022980"/>
    </source>
</evidence>
<dbReference type="Pfam" id="PF01016">
    <property type="entry name" value="Ribosomal_L27"/>
    <property type="match status" value="1"/>
</dbReference>
<dbReference type="GO" id="GO:0005762">
    <property type="term" value="C:mitochondrial large ribosomal subunit"/>
    <property type="evidence" value="ECO:0007669"/>
    <property type="project" value="TreeGrafter"/>
</dbReference>
<dbReference type="AlphaFoldDB" id="A0A0G2FWQ4"/>
<dbReference type="OrthoDB" id="1867012at2759"/>
<keyword evidence="2 5" id="KW-0689">Ribosomal protein</keyword>
<keyword evidence="6" id="KW-1185">Reference proteome</keyword>
<dbReference type="EMBL" id="LCWF01000164">
    <property type="protein sequence ID" value="KKY16248.1"/>
    <property type="molecule type" value="Genomic_DNA"/>
</dbReference>
<dbReference type="GO" id="GO:0003735">
    <property type="term" value="F:structural constituent of ribosome"/>
    <property type="evidence" value="ECO:0007669"/>
    <property type="project" value="InterPro"/>
</dbReference>
<dbReference type="GO" id="GO:0006412">
    <property type="term" value="P:translation"/>
    <property type="evidence" value="ECO:0007669"/>
    <property type="project" value="InterPro"/>
</dbReference>
<accession>A0A0G2FWQ4</accession>
<protein>
    <recommendedName>
        <fullName evidence="4">Large ribosomal subunit protein bL27m</fullName>
    </recommendedName>
</protein>
<evidence type="ECO:0000313" key="6">
    <source>
        <dbReference type="Proteomes" id="UP000053317"/>
    </source>
</evidence>